<dbReference type="InterPro" id="IPR050855">
    <property type="entry name" value="NDM-1-like"/>
</dbReference>
<proteinExistence type="predicted"/>
<dbReference type="Proteomes" id="UP000219452">
    <property type="component" value="Unassembled WGS sequence"/>
</dbReference>
<feature type="transmembrane region" description="Helical" evidence="1">
    <location>
        <begin position="297"/>
        <end position="318"/>
    </location>
</feature>
<reference evidence="4" key="1">
    <citation type="submission" date="2017-09" db="EMBL/GenBank/DDBJ databases">
        <authorList>
            <person name="Varghese N."/>
            <person name="Submissions S."/>
        </authorList>
    </citation>
    <scope>NUCLEOTIDE SEQUENCE [LARGE SCALE GENOMIC DNA]</scope>
    <source>
        <strain evidence="4">DSM 29961</strain>
    </source>
</reference>
<dbReference type="SUPFAM" id="SSF56281">
    <property type="entry name" value="Metallo-hydrolase/oxidoreductase"/>
    <property type="match status" value="1"/>
</dbReference>
<dbReference type="InterPro" id="IPR036866">
    <property type="entry name" value="RibonucZ/Hydroxyglut_hydro"/>
</dbReference>
<dbReference type="RefSeq" id="WP_097125817.1">
    <property type="nucleotide sequence ID" value="NZ_OCNH01000001.1"/>
</dbReference>
<keyword evidence="4" id="KW-1185">Reference proteome</keyword>
<keyword evidence="1" id="KW-0472">Membrane</keyword>
<dbReference type="EMBL" id="OCNH01000001">
    <property type="protein sequence ID" value="SOD82870.1"/>
    <property type="molecule type" value="Genomic_DNA"/>
</dbReference>
<keyword evidence="1" id="KW-0812">Transmembrane</keyword>
<protein>
    <submittedName>
        <fullName evidence="3">Metallo-beta-lactamase superfamily protein</fullName>
    </submittedName>
</protein>
<dbReference type="Gene3D" id="3.60.15.10">
    <property type="entry name" value="Ribonuclease Z/Hydroxyacylglutathione hydrolase-like"/>
    <property type="match status" value="1"/>
</dbReference>
<dbReference type="SMART" id="SM00849">
    <property type="entry name" value="Lactamase_B"/>
    <property type="match status" value="1"/>
</dbReference>
<gene>
    <name evidence="3" type="ORF">SAMN06269250_2285</name>
</gene>
<organism evidence="3 4">
    <name type="scientific">Spirosoma fluviale</name>
    <dbReference type="NCBI Taxonomy" id="1597977"/>
    <lineage>
        <taxon>Bacteria</taxon>
        <taxon>Pseudomonadati</taxon>
        <taxon>Bacteroidota</taxon>
        <taxon>Cytophagia</taxon>
        <taxon>Cytophagales</taxon>
        <taxon>Cytophagaceae</taxon>
        <taxon>Spirosoma</taxon>
    </lineage>
</organism>
<dbReference type="OrthoDB" id="9802248at2"/>
<name>A0A286FI22_9BACT</name>
<dbReference type="InterPro" id="IPR001279">
    <property type="entry name" value="Metallo-B-lactamas"/>
</dbReference>
<evidence type="ECO:0000256" key="1">
    <source>
        <dbReference type="SAM" id="Phobius"/>
    </source>
</evidence>
<dbReference type="AlphaFoldDB" id="A0A286FI22"/>
<evidence type="ECO:0000259" key="2">
    <source>
        <dbReference type="SMART" id="SM00849"/>
    </source>
</evidence>
<keyword evidence="1" id="KW-1133">Transmembrane helix</keyword>
<evidence type="ECO:0000313" key="3">
    <source>
        <dbReference type="EMBL" id="SOD82870.1"/>
    </source>
</evidence>
<dbReference type="PANTHER" id="PTHR42951">
    <property type="entry name" value="METALLO-BETA-LACTAMASE DOMAIN-CONTAINING"/>
    <property type="match status" value="1"/>
</dbReference>
<evidence type="ECO:0000313" key="4">
    <source>
        <dbReference type="Proteomes" id="UP000219452"/>
    </source>
</evidence>
<feature type="domain" description="Metallo-beta-lactamase" evidence="2">
    <location>
        <begin position="32"/>
        <end position="243"/>
    </location>
</feature>
<dbReference type="PANTHER" id="PTHR42951:SF17">
    <property type="entry name" value="METALLO-BETA-LACTAMASE DOMAIN-CONTAINING PROTEIN"/>
    <property type="match status" value="1"/>
</dbReference>
<accession>A0A286FI22</accession>
<dbReference type="CDD" id="cd07721">
    <property type="entry name" value="yflN-like_MBL-fold"/>
    <property type="match status" value="1"/>
</dbReference>
<dbReference type="Pfam" id="PF00753">
    <property type="entry name" value="Lactamase_B"/>
    <property type="match status" value="1"/>
</dbReference>
<sequence length="322" mass="34610">METQLELDAPVDTGGKTPYDVTADVAGIKTLFVNVFFIGTPGHGNHWVLVDAGFMGYASQIKKRAEELFGPGTKPDAIILTHGHADHVGSLKALLKDWDVPVYAHKLELPFLQGKSSYPPPDPAIGGGGMSYMSWVFPIGPMDFGDQIKALPDDGKIPELPDWRAIHTPGHAPGHISLFRDKDRTLIAGDAFVTTNQNAITAVATQREEFHGPPAYFTCDWQAAKQSVQKLNNLNPAAAGTGHGVSVRGLDLSMGLNKLAHEFEARSIPSEGRYVKQAAITDENGIVDMPAPTSFHVARAIGLGILTGVIGYAIWSVVKQND</sequence>